<keyword evidence="3" id="KW-0813">Transport</keyword>
<dbReference type="Gene3D" id="3.30.70.1450">
    <property type="entry name" value="Regulator of K+ conductance, C-terminal domain"/>
    <property type="match status" value="2"/>
</dbReference>
<evidence type="ECO:0000256" key="6">
    <source>
        <dbReference type="ARBA" id="ARBA00022989"/>
    </source>
</evidence>
<keyword evidence="6 8" id="KW-1133">Transmembrane helix</keyword>
<dbReference type="Proteomes" id="UP000190449">
    <property type="component" value="Unassembled WGS sequence"/>
</dbReference>
<accession>A0A1T4JRT0</accession>
<feature type="transmembrane region" description="Helical" evidence="8">
    <location>
        <begin position="513"/>
        <end position="535"/>
    </location>
</feature>
<dbReference type="InterPro" id="IPR006037">
    <property type="entry name" value="RCK_C"/>
</dbReference>
<dbReference type="GO" id="GO:0008324">
    <property type="term" value="F:monoatomic cation transmembrane transporter activity"/>
    <property type="evidence" value="ECO:0007669"/>
    <property type="project" value="InterPro"/>
</dbReference>
<dbReference type="NCBIfam" id="TIGR01625">
    <property type="entry name" value="YidE_YbjL_dupl"/>
    <property type="match status" value="2"/>
</dbReference>
<dbReference type="SUPFAM" id="SSF116726">
    <property type="entry name" value="TrkA C-terminal domain-like"/>
    <property type="match status" value="2"/>
</dbReference>
<comment type="subcellular location">
    <subcellularLocation>
        <location evidence="1">Cell membrane</location>
        <topology evidence="1">Multi-pass membrane protein</topology>
    </subcellularLocation>
</comment>
<feature type="transmembrane region" description="Helical" evidence="8">
    <location>
        <begin position="184"/>
        <end position="204"/>
    </location>
</feature>
<reference evidence="10 11" key="1">
    <citation type="submission" date="2017-02" db="EMBL/GenBank/DDBJ databases">
        <authorList>
            <person name="Peterson S.W."/>
        </authorList>
    </citation>
    <scope>NUCLEOTIDE SEQUENCE [LARGE SCALE GENOMIC DNA]</scope>
    <source>
        <strain evidence="10 11">ATCC 43854</strain>
    </source>
</reference>
<keyword evidence="4" id="KW-1003">Cell membrane</keyword>
<evidence type="ECO:0000256" key="4">
    <source>
        <dbReference type="ARBA" id="ARBA00022475"/>
    </source>
</evidence>
<keyword evidence="7 8" id="KW-0472">Membrane</keyword>
<evidence type="ECO:0000256" key="1">
    <source>
        <dbReference type="ARBA" id="ARBA00004651"/>
    </source>
</evidence>
<protein>
    <submittedName>
        <fullName evidence="10">Putative transport protein</fullName>
    </submittedName>
</protein>
<dbReference type="AlphaFoldDB" id="A0A1T4JRT0"/>
<dbReference type="PANTHER" id="PTHR30445:SF3">
    <property type="entry name" value="TRANSPORT PROTEIN YIDE-RELATED"/>
    <property type="match status" value="1"/>
</dbReference>
<sequence length="573" mass="61209">MKTIFCTKSTLFYWIEKIMQWLLDLFTKPSVAEQIVALSITAALGLMLGKIKIKGISLGGAGALFVGILLGHCGLRMDPNVLHFIQEFGLILFVYTIGMQVGPGFVDSIRRHGLILNILSSSIVFLGVVVTLCIYFFTDLHNNVPVLIGMLCGAVTNTPSLGAANSALTAAGVDSSLTGVGYAVAYPFGVIGIILVMILIRVFFKQNPAQSADEYAKEIAATRSEIVSTSLLVENKNLFNIPLKEIPGLISSGVVITRLLRGESVFTPNGKTIIQDGDKVHIVGLPDAVHSMEKVIGSKLAHPITQMDSKLATKSILVTNKKMLGKTIGSLNFPERYGVTVSRVVRGDFKFTGRLDLRLKFADKLLVVGPNDGIDAVAKELGDSLKALEHPEILPAFLGIFIGVIVGSIPVAIPGMPMPLKLGLAGGPLIVAILLSRKRKIGPLNFFMAASANLMLRELGITLFLACVGLNAGIRFFDVLLHGDGFYFMGLAALITFIPLIIVGIVGKLVFKVNYLSLCGMIAGSMTDPPALAFANGLSNSEATNVAYASVYPLTMLLRIVSAQILAILLLSV</sequence>
<name>A0A1T4JRT0_9BACT</name>
<evidence type="ECO:0000313" key="10">
    <source>
        <dbReference type="EMBL" id="SJZ32843.1"/>
    </source>
</evidence>
<evidence type="ECO:0000256" key="5">
    <source>
        <dbReference type="ARBA" id="ARBA00022692"/>
    </source>
</evidence>
<feature type="transmembrane region" description="Helical" evidence="8">
    <location>
        <begin position="547"/>
        <end position="571"/>
    </location>
</feature>
<dbReference type="GO" id="GO:0005886">
    <property type="term" value="C:plasma membrane"/>
    <property type="evidence" value="ECO:0007669"/>
    <property type="project" value="UniProtKB-SubCell"/>
</dbReference>
<gene>
    <name evidence="10" type="ORF">SAMN02745108_00057</name>
</gene>
<dbReference type="NCBIfam" id="NF003007">
    <property type="entry name" value="PRK03818.1"/>
    <property type="match status" value="1"/>
</dbReference>
<feature type="domain" description="RCK C-terminal" evidence="9">
    <location>
        <begin position="299"/>
        <end position="383"/>
    </location>
</feature>
<dbReference type="EMBL" id="FUWU01000001">
    <property type="protein sequence ID" value="SJZ32843.1"/>
    <property type="molecule type" value="Genomic_DNA"/>
</dbReference>
<comment type="similarity">
    <text evidence="2">Belongs to the AAE transporter (TC 2.A.81) family.</text>
</comment>
<dbReference type="PANTHER" id="PTHR30445">
    <property type="entry name" value="K(+)_H(+) ANTIPORTER SUBUNIT KHTT"/>
    <property type="match status" value="1"/>
</dbReference>
<keyword evidence="5 8" id="KW-0812">Transmembrane</keyword>
<feature type="transmembrane region" description="Helical" evidence="8">
    <location>
        <begin position="83"/>
        <end position="102"/>
    </location>
</feature>
<dbReference type="InterPro" id="IPR036721">
    <property type="entry name" value="RCK_C_sf"/>
</dbReference>
<dbReference type="InterPro" id="IPR006512">
    <property type="entry name" value="YidE_YbjL"/>
</dbReference>
<dbReference type="PROSITE" id="PS51202">
    <property type="entry name" value="RCK_C"/>
    <property type="match status" value="2"/>
</dbReference>
<feature type="transmembrane region" description="Helical" evidence="8">
    <location>
        <begin position="419"/>
        <end position="435"/>
    </location>
</feature>
<dbReference type="RefSeq" id="WP_233134292.1">
    <property type="nucleotide sequence ID" value="NZ_FUWU01000001.1"/>
</dbReference>
<feature type="transmembrane region" description="Helical" evidence="8">
    <location>
        <begin position="456"/>
        <end position="474"/>
    </location>
</feature>
<evidence type="ECO:0000256" key="8">
    <source>
        <dbReference type="SAM" id="Phobius"/>
    </source>
</evidence>
<organism evidence="10 11">
    <name type="scientific">Fibrobacter intestinalis</name>
    <dbReference type="NCBI Taxonomy" id="28122"/>
    <lineage>
        <taxon>Bacteria</taxon>
        <taxon>Pseudomonadati</taxon>
        <taxon>Fibrobacterota</taxon>
        <taxon>Fibrobacteria</taxon>
        <taxon>Fibrobacterales</taxon>
        <taxon>Fibrobacteraceae</taxon>
        <taxon>Fibrobacter</taxon>
    </lineage>
</organism>
<evidence type="ECO:0000313" key="11">
    <source>
        <dbReference type="Proteomes" id="UP000190449"/>
    </source>
</evidence>
<feature type="transmembrane region" description="Helical" evidence="8">
    <location>
        <begin position="56"/>
        <end position="77"/>
    </location>
</feature>
<feature type="domain" description="RCK C-terminal" evidence="9">
    <location>
        <begin position="214"/>
        <end position="298"/>
    </location>
</feature>
<evidence type="ECO:0000256" key="3">
    <source>
        <dbReference type="ARBA" id="ARBA00022448"/>
    </source>
</evidence>
<dbReference type="Pfam" id="PF02080">
    <property type="entry name" value="TrkA_C"/>
    <property type="match status" value="2"/>
</dbReference>
<feature type="transmembrane region" description="Helical" evidence="8">
    <location>
        <begin position="114"/>
        <end position="137"/>
    </location>
</feature>
<evidence type="ECO:0000256" key="7">
    <source>
        <dbReference type="ARBA" id="ARBA00023136"/>
    </source>
</evidence>
<evidence type="ECO:0000256" key="2">
    <source>
        <dbReference type="ARBA" id="ARBA00009854"/>
    </source>
</evidence>
<feature type="transmembrane region" description="Helical" evidence="8">
    <location>
        <begin position="486"/>
        <end position="506"/>
    </location>
</feature>
<proteinExistence type="inferred from homology"/>
<evidence type="ECO:0000259" key="9">
    <source>
        <dbReference type="PROSITE" id="PS51202"/>
    </source>
</evidence>
<dbReference type="GO" id="GO:0006813">
    <property type="term" value="P:potassium ion transport"/>
    <property type="evidence" value="ECO:0007669"/>
    <property type="project" value="InterPro"/>
</dbReference>
<dbReference type="InterPro" id="IPR050144">
    <property type="entry name" value="AAE_transporter"/>
</dbReference>
<dbReference type="Pfam" id="PF06826">
    <property type="entry name" value="Asp-Al_Ex"/>
    <property type="match status" value="2"/>
</dbReference>
<feature type="transmembrane region" description="Helical" evidence="8">
    <location>
        <begin position="393"/>
        <end position="413"/>
    </location>
</feature>